<name>A0A1F6DIN0_9BACT</name>
<feature type="chain" id="PRO_5009987593" description="Probable endolytic peptidoglycan transglycosylase RlpA" evidence="3">
    <location>
        <begin position="30"/>
        <end position="158"/>
    </location>
</feature>
<proteinExistence type="inferred from homology"/>
<feature type="signal peptide" evidence="3">
    <location>
        <begin position="1"/>
        <end position="29"/>
    </location>
</feature>
<dbReference type="Proteomes" id="UP000176511">
    <property type="component" value="Unassembled WGS sequence"/>
</dbReference>
<reference evidence="6 7" key="1">
    <citation type="journal article" date="2016" name="Nat. Commun.">
        <title>Thousands of microbial genomes shed light on interconnected biogeochemical processes in an aquifer system.</title>
        <authorList>
            <person name="Anantharaman K."/>
            <person name="Brown C.T."/>
            <person name="Hug L.A."/>
            <person name="Sharon I."/>
            <person name="Castelle C.J."/>
            <person name="Probst A.J."/>
            <person name="Thomas B.C."/>
            <person name="Singh A."/>
            <person name="Wilkins M.J."/>
            <person name="Karaoz U."/>
            <person name="Brodie E.L."/>
            <person name="Williams K.H."/>
            <person name="Hubbard S.S."/>
            <person name="Banfield J.F."/>
        </authorList>
    </citation>
    <scope>NUCLEOTIDE SEQUENCE [LARGE SCALE GENOMIC DNA]</scope>
</reference>
<comment type="caution">
    <text evidence="6">The sequence shown here is derived from an EMBL/GenBank/DDBJ whole genome shotgun (WGS) entry which is preliminary data.</text>
</comment>
<evidence type="ECO:0000259" key="5">
    <source>
        <dbReference type="Pfam" id="PF03330"/>
    </source>
</evidence>
<gene>
    <name evidence="3" type="primary">rlpA</name>
    <name evidence="6" type="ORF">A3C87_03765</name>
</gene>
<dbReference type="InterPro" id="IPR009009">
    <property type="entry name" value="RlpA-like_DPBB"/>
</dbReference>
<dbReference type="NCBIfam" id="TIGR00413">
    <property type="entry name" value="rlpA"/>
    <property type="match status" value="1"/>
</dbReference>
<protein>
    <recommendedName>
        <fullName evidence="3">Probable endolytic peptidoglycan transglycosylase RlpA</fullName>
        <ecNumber evidence="3">4.2.2.-</ecNumber>
    </recommendedName>
</protein>
<keyword evidence="1 3" id="KW-0456">Lyase</keyword>
<accession>A0A1F6DIN0</accession>
<dbReference type="InterPro" id="IPR012997">
    <property type="entry name" value="RplA"/>
</dbReference>
<dbReference type="GO" id="GO:0008932">
    <property type="term" value="F:lytic endotransglycosylase activity"/>
    <property type="evidence" value="ECO:0007669"/>
    <property type="project" value="UniProtKB-UniRule"/>
</dbReference>
<dbReference type="GO" id="GO:0071555">
    <property type="term" value="P:cell wall organization"/>
    <property type="evidence" value="ECO:0007669"/>
    <property type="project" value="UniProtKB-KW"/>
</dbReference>
<organism evidence="6 7">
    <name type="scientific">Candidatus Kaiserbacteria bacterium RIFCSPHIGHO2_02_FULL_49_34</name>
    <dbReference type="NCBI Taxonomy" id="1798491"/>
    <lineage>
        <taxon>Bacteria</taxon>
        <taxon>Candidatus Kaiseribacteriota</taxon>
    </lineage>
</organism>
<dbReference type="PANTHER" id="PTHR34183">
    <property type="entry name" value="ENDOLYTIC PEPTIDOGLYCAN TRANSGLYCOSYLASE RLPA"/>
    <property type="match status" value="1"/>
</dbReference>
<keyword evidence="3" id="KW-0732">Signal</keyword>
<dbReference type="Gene3D" id="2.40.40.10">
    <property type="entry name" value="RlpA-like domain"/>
    <property type="match status" value="1"/>
</dbReference>
<evidence type="ECO:0000313" key="6">
    <source>
        <dbReference type="EMBL" id="OGG61294.1"/>
    </source>
</evidence>
<dbReference type="EMBL" id="MFLE01000021">
    <property type="protein sequence ID" value="OGG61294.1"/>
    <property type="molecule type" value="Genomic_DNA"/>
</dbReference>
<dbReference type="AlphaFoldDB" id="A0A1F6DIN0"/>
<dbReference type="HAMAP" id="MF_02071">
    <property type="entry name" value="RlpA"/>
    <property type="match status" value="1"/>
</dbReference>
<comment type="function">
    <text evidence="3">Lytic transglycosylase with a strong preference for naked glycan strands that lack stem peptides.</text>
</comment>
<evidence type="ECO:0000256" key="4">
    <source>
        <dbReference type="RuleBase" id="RU003495"/>
    </source>
</evidence>
<sequence precursor="true">MKPILSLACTFVLSFYLAATTPHTSVAHAATGRIASAIVVVTTAERPSQPPVATVPKKEVATEKCTASWYGEDFHGKTMANGEPFDMHNPRIVAHKTLPKGTKVVITNLENGKSLTAVVKDRGPFKPGRCVDLSFAGAQKLDFVDNGLTKVAVHVAQK</sequence>
<dbReference type="CDD" id="cd22268">
    <property type="entry name" value="DPBB_RlpA-like"/>
    <property type="match status" value="1"/>
</dbReference>
<feature type="domain" description="RlpA-like protein double-psi beta-barrel" evidence="5">
    <location>
        <begin position="64"/>
        <end position="152"/>
    </location>
</feature>
<dbReference type="InterPro" id="IPR034718">
    <property type="entry name" value="RlpA"/>
</dbReference>
<dbReference type="GO" id="GO:0000270">
    <property type="term" value="P:peptidoglycan metabolic process"/>
    <property type="evidence" value="ECO:0007669"/>
    <property type="project" value="UniProtKB-UniRule"/>
</dbReference>
<dbReference type="STRING" id="1798491.A3C87_03765"/>
<dbReference type="SUPFAM" id="SSF50685">
    <property type="entry name" value="Barwin-like endoglucanases"/>
    <property type="match status" value="1"/>
</dbReference>
<dbReference type="Pfam" id="PF03330">
    <property type="entry name" value="DPBB_1"/>
    <property type="match status" value="1"/>
</dbReference>
<dbReference type="PANTHER" id="PTHR34183:SF1">
    <property type="entry name" value="ENDOLYTIC PEPTIDOGLYCAN TRANSGLYCOSYLASE RLPA"/>
    <property type="match status" value="1"/>
</dbReference>
<evidence type="ECO:0000256" key="3">
    <source>
        <dbReference type="HAMAP-Rule" id="MF_02071"/>
    </source>
</evidence>
<dbReference type="EC" id="4.2.2.-" evidence="3"/>
<comment type="similarity">
    <text evidence="3 4">Belongs to the RlpA family.</text>
</comment>
<dbReference type="InterPro" id="IPR036908">
    <property type="entry name" value="RlpA-like_sf"/>
</dbReference>
<evidence type="ECO:0000256" key="2">
    <source>
        <dbReference type="ARBA" id="ARBA00023316"/>
    </source>
</evidence>
<evidence type="ECO:0000256" key="1">
    <source>
        <dbReference type="ARBA" id="ARBA00023239"/>
    </source>
</evidence>
<keyword evidence="2 3" id="KW-0961">Cell wall biogenesis/degradation</keyword>
<evidence type="ECO:0000313" key="7">
    <source>
        <dbReference type="Proteomes" id="UP000176511"/>
    </source>
</evidence>